<organism evidence="17">
    <name type="scientific">Capra hircus</name>
    <name type="common">Goat</name>
    <dbReference type="NCBI Taxonomy" id="9925"/>
    <lineage>
        <taxon>Eukaryota</taxon>
        <taxon>Metazoa</taxon>
        <taxon>Chordata</taxon>
        <taxon>Craniata</taxon>
        <taxon>Vertebrata</taxon>
        <taxon>Euteleostomi</taxon>
        <taxon>Mammalia</taxon>
        <taxon>Eutheria</taxon>
        <taxon>Laurasiatheria</taxon>
        <taxon>Artiodactyla</taxon>
        <taxon>Ruminantia</taxon>
        <taxon>Pecora</taxon>
        <taxon>Bovidae</taxon>
        <taxon>Caprinae</taxon>
        <taxon>Capra</taxon>
    </lineage>
</organism>
<dbReference type="Pfam" id="PF10277">
    <property type="entry name" value="Frag1"/>
    <property type="match status" value="1"/>
</dbReference>
<keyword evidence="8 15" id="KW-1133">Transmembrane helix</keyword>
<evidence type="ECO:0000256" key="11">
    <source>
        <dbReference type="ARBA" id="ARBA00023180"/>
    </source>
</evidence>
<keyword evidence="9" id="KW-0072">Autophagy</keyword>
<dbReference type="GO" id="GO:0000421">
    <property type="term" value="C:autophagosome membrane"/>
    <property type="evidence" value="ECO:0007669"/>
    <property type="project" value="UniProtKB-SubCell"/>
</dbReference>
<proteinExistence type="inferred from homology"/>
<dbReference type="Ensembl" id="ENSCHIT00010039093.1">
    <property type="protein sequence ID" value="ENSCHIP00010027688.1"/>
    <property type="gene ID" value="ENSCHIG00010020648.1"/>
</dbReference>
<dbReference type="GO" id="GO:0010008">
    <property type="term" value="C:endosome membrane"/>
    <property type="evidence" value="ECO:0007669"/>
    <property type="project" value="UniProtKB-SubCell"/>
</dbReference>
<feature type="transmembrane region" description="Helical" evidence="15">
    <location>
        <begin position="175"/>
        <end position="196"/>
    </location>
</feature>
<evidence type="ECO:0000256" key="9">
    <source>
        <dbReference type="ARBA" id="ARBA00023006"/>
    </source>
</evidence>
<reference evidence="17" key="1">
    <citation type="submission" date="2019-03" db="EMBL/GenBank/DDBJ databases">
        <title>Genome sequencing and reference-guided assembly of Black Bengal Goat (Capra hircus).</title>
        <authorList>
            <person name="Siddiki A.Z."/>
            <person name="Baten A."/>
            <person name="Billah M."/>
            <person name="Alam M.A.U."/>
            <person name="Shawrob K.S.M."/>
            <person name="Saha S."/>
            <person name="Chowdhury M."/>
            <person name="Rahman A.H."/>
            <person name="Stear M."/>
            <person name="Miah G."/>
            <person name="Das G.B."/>
            <person name="Hossain M.M."/>
            <person name="Kumkum M."/>
            <person name="Islam M.S."/>
            <person name="Mollah A.M."/>
            <person name="Ahsan A."/>
            <person name="Tusar F."/>
            <person name="Khan M.K.I."/>
        </authorList>
    </citation>
    <scope>NUCLEOTIDE SEQUENCE [LARGE SCALE GENOMIC DNA]</scope>
</reference>
<feature type="domain" description="CWH43-like N-terminal" evidence="16">
    <location>
        <begin position="88"/>
        <end position="229"/>
    </location>
</feature>
<evidence type="ECO:0000256" key="13">
    <source>
        <dbReference type="ARBA" id="ARBA00045144"/>
    </source>
</evidence>
<keyword evidence="12" id="KW-0968">Cytoplasmic vesicle</keyword>
<keyword evidence="7" id="KW-0967">Endosome</keyword>
<evidence type="ECO:0000256" key="4">
    <source>
        <dbReference type="ARBA" id="ARBA00006565"/>
    </source>
</evidence>
<dbReference type="GO" id="GO:0006914">
    <property type="term" value="P:autophagy"/>
    <property type="evidence" value="ECO:0007669"/>
    <property type="project" value="UniProtKB-KW"/>
</dbReference>
<evidence type="ECO:0000256" key="5">
    <source>
        <dbReference type="ARBA" id="ARBA00022475"/>
    </source>
</evidence>
<evidence type="ECO:0000256" key="3">
    <source>
        <dbReference type="ARBA" id="ARBA00004651"/>
    </source>
</evidence>
<evidence type="ECO:0000256" key="8">
    <source>
        <dbReference type="ARBA" id="ARBA00022989"/>
    </source>
</evidence>
<comment type="subcellular location">
    <subcellularLocation>
        <location evidence="3">Cell membrane</location>
        <topology evidence="3">Multi-pass membrane protein</topology>
    </subcellularLocation>
    <subcellularLocation>
        <location evidence="2">Cytoplasmic vesicle</location>
        <location evidence="2">Autophagosome membrane</location>
        <topology evidence="2">Multi-pass membrane protein</topology>
    </subcellularLocation>
    <subcellularLocation>
        <location evidence="1">Endosome membrane</location>
        <topology evidence="1">Multi-pass membrane protein</topology>
    </subcellularLocation>
</comment>
<accession>A0A8C2REM2</accession>
<comment type="function">
    <text evidence="13">Modulator of macroautophagy that causes accumulation of autophagosomes under basal conditions and enhances autophagic flux. Represses cell death and promotes long-term clonogenic survival of cells grown in the absence of glucose in a macroautophagy-independent manner. May have some role in extracellular matrix engulfment or growth factor receptor recycling, both of which can modulate cell survival.</text>
</comment>
<evidence type="ECO:0000256" key="7">
    <source>
        <dbReference type="ARBA" id="ARBA00022753"/>
    </source>
</evidence>
<keyword evidence="10 15" id="KW-0472">Membrane</keyword>
<feature type="transmembrane region" description="Helical" evidence="15">
    <location>
        <begin position="208"/>
        <end position="226"/>
    </location>
</feature>
<keyword evidence="6 15" id="KW-0812">Transmembrane</keyword>
<evidence type="ECO:0000259" key="16">
    <source>
        <dbReference type="Pfam" id="PF10277"/>
    </source>
</evidence>
<evidence type="ECO:0000313" key="17">
    <source>
        <dbReference type="Ensembl" id="ENSCHIP00010027688.1"/>
    </source>
</evidence>
<dbReference type="PANTHER" id="PTHR21324">
    <property type="entry name" value="FASTING-INDUCIBLE INTEGRAL MEMBRANE PROTEIN TM6P1-RELATED"/>
    <property type="match status" value="1"/>
</dbReference>
<evidence type="ECO:0000256" key="14">
    <source>
        <dbReference type="SAM" id="MobiDB-lite"/>
    </source>
</evidence>
<evidence type="ECO:0000256" key="15">
    <source>
        <dbReference type="SAM" id="Phobius"/>
    </source>
</evidence>
<evidence type="ECO:0000256" key="1">
    <source>
        <dbReference type="ARBA" id="ARBA00004337"/>
    </source>
</evidence>
<keyword evidence="5" id="KW-1003">Cell membrane</keyword>
<feature type="region of interest" description="Disordered" evidence="14">
    <location>
        <begin position="42"/>
        <end position="80"/>
    </location>
</feature>
<feature type="transmembrane region" description="Helical" evidence="15">
    <location>
        <begin position="113"/>
        <end position="131"/>
    </location>
</feature>
<protein>
    <recommendedName>
        <fullName evidence="16">CWH43-like N-terminal domain-containing protein</fullName>
    </recommendedName>
</protein>
<evidence type="ECO:0000256" key="12">
    <source>
        <dbReference type="ARBA" id="ARBA00023329"/>
    </source>
</evidence>
<dbReference type="PANTHER" id="PTHR21324:SF3">
    <property type="entry name" value="MODULATOR OF MACROAUTOPHAGY TMEM150B"/>
    <property type="match status" value="1"/>
</dbReference>
<reference evidence="17" key="2">
    <citation type="submission" date="2025-08" db="UniProtKB">
        <authorList>
            <consortium name="Ensembl"/>
        </authorList>
    </citation>
    <scope>IDENTIFICATION</scope>
</reference>
<dbReference type="GO" id="GO:0005886">
    <property type="term" value="C:plasma membrane"/>
    <property type="evidence" value="ECO:0007669"/>
    <property type="project" value="UniProtKB-SubCell"/>
</dbReference>
<feature type="transmembrane region" description="Helical" evidence="15">
    <location>
        <begin position="143"/>
        <end position="163"/>
    </location>
</feature>
<dbReference type="InterPro" id="IPR019402">
    <property type="entry name" value="CWH43_N"/>
</dbReference>
<dbReference type="InterPro" id="IPR050911">
    <property type="entry name" value="DRAM/TMEM150_Autophagy_Mod"/>
</dbReference>
<sequence>TSPTASPTSVCVETCPPRAASSARCSTSEPLRVNALRTFPAVLAPPSQDRRGPCLLRPPPNPGVGLPPLDPRPTPKSGAPVSHPLPLLPAAWICILRYYQLRDWGVRKWHNQVILWTGLLCALGTSIVGNFQEKNQRPTHLTGAFLAFFVGILYFWLQLFLSWRMKNLPQPGAPWIGPLRLVLCSACFVLEVAMVVLHSWSMRSISAICEWVVAMLLFILFGLLAVDFSRLDGCTLCLQPDSGSLRPPPDSPTSLHVQL</sequence>
<evidence type="ECO:0000256" key="10">
    <source>
        <dbReference type="ARBA" id="ARBA00023136"/>
    </source>
</evidence>
<name>A0A8C2REM2_CAPHI</name>
<keyword evidence="11" id="KW-0325">Glycoprotein</keyword>
<evidence type="ECO:0000256" key="6">
    <source>
        <dbReference type="ARBA" id="ARBA00022692"/>
    </source>
</evidence>
<comment type="similarity">
    <text evidence="4">Belongs to the DRAM/TMEM150 family.</text>
</comment>
<dbReference type="AlphaFoldDB" id="A0A8C2REM2"/>
<evidence type="ECO:0000256" key="2">
    <source>
        <dbReference type="ARBA" id="ARBA00004542"/>
    </source>
</evidence>